<proteinExistence type="predicted"/>
<dbReference type="Pfam" id="PF07517">
    <property type="entry name" value="SecA_DEAD"/>
    <property type="match status" value="1"/>
</dbReference>
<evidence type="ECO:0000256" key="3">
    <source>
        <dbReference type="ARBA" id="ARBA00023010"/>
    </source>
</evidence>
<feature type="non-terminal residue" evidence="5">
    <location>
        <position position="94"/>
    </location>
</feature>
<dbReference type="GO" id="GO:0031522">
    <property type="term" value="C:cell envelope Sec protein transport complex"/>
    <property type="evidence" value="ECO:0007669"/>
    <property type="project" value="TreeGrafter"/>
</dbReference>
<accession>A0A0G0KJZ1</accession>
<dbReference type="Gene3D" id="3.40.50.300">
    <property type="entry name" value="P-loop containing nucleotide triphosphate hydrolases"/>
    <property type="match status" value="1"/>
</dbReference>
<evidence type="ECO:0000259" key="4">
    <source>
        <dbReference type="PROSITE" id="PS51196"/>
    </source>
</evidence>
<comment type="caution">
    <text evidence="5">The sequence shown here is derived from an EMBL/GenBank/DDBJ whole genome shotgun (WGS) entry which is preliminary data.</text>
</comment>
<dbReference type="GO" id="GO:0043952">
    <property type="term" value="P:protein transport by the Sec complex"/>
    <property type="evidence" value="ECO:0007669"/>
    <property type="project" value="TreeGrafter"/>
</dbReference>
<dbReference type="GO" id="GO:0006605">
    <property type="term" value="P:protein targeting"/>
    <property type="evidence" value="ECO:0007669"/>
    <property type="project" value="InterPro"/>
</dbReference>
<dbReference type="PANTHER" id="PTHR30612">
    <property type="entry name" value="SECA INNER MEMBRANE COMPONENT OF SEC PROTEIN SECRETION SYSTEM"/>
    <property type="match status" value="1"/>
</dbReference>
<dbReference type="GO" id="GO:0017038">
    <property type="term" value="P:protein import"/>
    <property type="evidence" value="ECO:0007669"/>
    <property type="project" value="InterPro"/>
</dbReference>
<protein>
    <submittedName>
        <fullName evidence="5">Protein translocase subunit SecA</fullName>
    </submittedName>
</protein>
<dbReference type="GO" id="GO:0005524">
    <property type="term" value="F:ATP binding"/>
    <property type="evidence" value="ECO:0007669"/>
    <property type="project" value="InterPro"/>
</dbReference>
<evidence type="ECO:0000256" key="1">
    <source>
        <dbReference type="ARBA" id="ARBA00022475"/>
    </source>
</evidence>
<dbReference type="EMBL" id="LBTW01000014">
    <property type="protein sequence ID" value="KKQ49499.1"/>
    <property type="molecule type" value="Genomic_DNA"/>
</dbReference>
<keyword evidence="2" id="KW-0813">Transport</keyword>
<dbReference type="AlphaFoldDB" id="A0A0G0KJZ1"/>
<dbReference type="PANTHER" id="PTHR30612:SF0">
    <property type="entry name" value="CHLOROPLAST PROTEIN-TRANSPORTING ATPASE"/>
    <property type="match status" value="1"/>
</dbReference>
<evidence type="ECO:0000313" key="5">
    <source>
        <dbReference type="EMBL" id="KKQ49499.1"/>
    </source>
</evidence>
<keyword evidence="2" id="KW-0653">Protein transport</keyword>
<feature type="domain" description="SecA family profile" evidence="4">
    <location>
        <begin position="1"/>
        <end position="94"/>
    </location>
</feature>
<evidence type="ECO:0000313" key="6">
    <source>
        <dbReference type="Proteomes" id="UP000034366"/>
    </source>
</evidence>
<dbReference type="GO" id="GO:0006886">
    <property type="term" value="P:intracellular protein transport"/>
    <property type="evidence" value="ECO:0007669"/>
    <property type="project" value="InterPro"/>
</dbReference>
<dbReference type="SUPFAM" id="SSF52540">
    <property type="entry name" value="P-loop containing nucleoside triphosphate hydrolases"/>
    <property type="match status" value="1"/>
</dbReference>
<organism evidence="5 6">
    <name type="scientific">Candidatus Woesebacteria bacterium GW2011_GWD1_38_10</name>
    <dbReference type="NCBI Taxonomy" id="1618592"/>
    <lineage>
        <taxon>Bacteria</taxon>
        <taxon>Candidatus Woeseibacteriota</taxon>
    </lineage>
</organism>
<dbReference type="InterPro" id="IPR014018">
    <property type="entry name" value="SecA_motor_DEAD"/>
</dbReference>
<keyword evidence="3" id="KW-0811">Translocation</keyword>
<evidence type="ECO:0000256" key="2">
    <source>
        <dbReference type="ARBA" id="ARBA00022927"/>
    </source>
</evidence>
<dbReference type="Proteomes" id="UP000034366">
    <property type="component" value="Unassembled WGS sequence"/>
</dbReference>
<dbReference type="InterPro" id="IPR011115">
    <property type="entry name" value="SecA_DEAD"/>
</dbReference>
<dbReference type="InterPro" id="IPR027417">
    <property type="entry name" value="P-loop_NTPase"/>
</dbReference>
<keyword evidence="1" id="KW-0472">Membrane</keyword>
<name>A0A0G0KJZ1_9BACT</name>
<dbReference type="InterPro" id="IPR000185">
    <property type="entry name" value="SecA"/>
</dbReference>
<dbReference type="GO" id="GO:0005829">
    <property type="term" value="C:cytosol"/>
    <property type="evidence" value="ECO:0007669"/>
    <property type="project" value="TreeGrafter"/>
</dbReference>
<sequence length="94" mass="10722">MFKIFSKFLDVNQKEVDRLFKIVSGVNDFEPTIKKLKDKDFPNKTADIKERLQKGAGLEDVLPEAFATVREATVRTLGKRLFDVQLMAATALFE</sequence>
<dbReference type="PATRIC" id="fig|1618592.3.peg.294"/>
<keyword evidence="1" id="KW-1003">Cell membrane</keyword>
<dbReference type="PROSITE" id="PS51196">
    <property type="entry name" value="SECA_MOTOR_DEAD"/>
    <property type="match status" value="1"/>
</dbReference>
<reference evidence="5 6" key="1">
    <citation type="journal article" date="2015" name="Nature">
        <title>rRNA introns, odd ribosomes, and small enigmatic genomes across a large radiation of phyla.</title>
        <authorList>
            <person name="Brown C.T."/>
            <person name="Hug L.A."/>
            <person name="Thomas B.C."/>
            <person name="Sharon I."/>
            <person name="Castelle C.J."/>
            <person name="Singh A."/>
            <person name="Wilkins M.J."/>
            <person name="Williams K.H."/>
            <person name="Banfield J.F."/>
        </authorList>
    </citation>
    <scope>NUCLEOTIDE SEQUENCE [LARGE SCALE GENOMIC DNA]</scope>
</reference>
<gene>
    <name evidence="5" type="ORF">US67_C0014G0001</name>
</gene>
<dbReference type="GO" id="GO:0005886">
    <property type="term" value="C:plasma membrane"/>
    <property type="evidence" value="ECO:0007669"/>
    <property type="project" value="TreeGrafter"/>
</dbReference>